<dbReference type="SUPFAM" id="SSF48371">
    <property type="entry name" value="ARM repeat"/>
    <property type="match status" value="1"/>
</dbReference>
<accession>A0A4R3JMK3</accession>
<dbReference type="PANTHER" id="PTHR34070">
    <property type="entry name" value="ARMADILLO-TYPE FOLD"/>
    <property type="match status" value="1"/>
</dbReference>
<dbReference type="InterPro" id="IPR016024">
    <property type="entry name" value="ARM-type_fold"/>
</dbReference>
<dbReference type="InterPro" id="IPR014825">
    <property type="entry name" value="DNA_alkylation"/>
</dbReference>
<reference evidence="1 2" key="1">
    <citation type="submission" date="2019-03" db="EMBL/GenBank/DDBJ databases">
        <title>Genomic Encyclopedia of Type Strains, Phase IV (KMG-IV): sequencing the most valuable type-strain genomes for metagenomic binning, comparative biology and taxonomic classification.</title>
        <authorList>
            <person name="Goeker M."/>
        </authorList>
    </citation>
    <scope>NUCLEOTIDE SEQUENCE [LARGE SCALE GENOMIC DNA]</scope>
    <source>
        <strain evidence="1 2">DSM 103426</strain>
    </source>
</reference>
<comment type="caution">
    <text evidence="1">The sequence shown here is derived from an EMBL/GenBank/DDBJ whole genome shotgun (WGS) entry which is preliminary data.</text>
</comment>
<dbReference type="PANTHER" id="PTHR34070:SF1">
    <property type="entry name" value="DNA ALKYLATION REPAIR PROTEIN"/>
    <property type="match status" value="1"/>
</dbReference>
<dbReference type="Pfam" id="PF08713">
    <property type="entry name" value="DNA_alkylation"/>
    <property type="match status" value="1"/>
</dbReference>
<dbReference type="CDD" id="cd06561">
    <property type="entry name" value="AlkD_like"/>
    <property type="match status" value="1"/>
</dbReference>
<dbReference type="RefSeq" id="WP_116441408.1">
    <property type="nucleotide sequence ID" value="NZ_BHEO01000002.1"/>
</dbReference>
<protein>
    <submittedName>
        <fullName evidence="1">3-methyladenine DNA glycosylase AlkD</fullName>
    </submittedName>
</protein>
<proteinExistence type="predicted"/>
<dbReference type="Gene3D" id="1.25.10.90">
    <property type="match status" value="1"/>
</dbReference>
<dbReference type="Proteomes" id="UP000294613">
    <property type="component" value="Unassembled WGS sequence"/>
</dbReference>
<gene>
    <name evidence="1" type="ORF">EDD74_11856</name>
</gene>
<sequence length="233" mass="28026">MMTAEEVRKRIEELSEPSYQQFSARLIPNVKAERIRGVRLPHLRKLAKEIAKGDWRAYLEEKSEVEKTFEETMLRGLVIGYAKMEWKERHRWICDFLPQIDNWSVCDSFCSTLKPAKHEKEKMWTFVKQCMQSDQVYTVRFGVVMGLDHFEEEIYLWEAFPYFDEITLEDYYVKMAVAWAVSVYYVQHPELTMQYLMKNKLDDFTYNKALQKITESLRVGKEEKEKIRSMKRK</sequence>
<dbReference type="EMBL" id="SLZV01000018">
    <property type="protein sequence ID" value="TCS66722.1"/>
    <property type="molecule type" value="Genomic_DNA"/>
</dbReference>
<organism evidence="1 2">
    <name type="scientific">Faecalimonas umbilicata</name>
    <dbReference type="NCBI Taxonomy" id="1912855"/>
    <lineage>
        <taxon>Bacteria</taxon>
        <taxon>Bacillati</taxon>
        <taxon>Bacillota</taxon>
        <taxon>Clostridia</taxon>
        <taxon>Lachnospirales</taxon>
        <taxon>Lachnospiraceae</taxon>
        <taxon>Faecalimonas</taxon>
    </lineage>
</organism>
<evidence type="ECO:0000313" key="1">
    <source>
        <dbReference type="EMBL" id="TCS66722.1"/>
    </source>
</evidence>
<name>A0A4R3JMK3_9FIRM</name>
<dbReference type="AlphaFoldDB" id="A0A4R3JMK3"/>
<evidence type="ECO:0000313" key="2">
    <source>
        <dbReference type="Proteomes" id="UP000294613"/>
    </source>
</evidence>